<dbReference type="PANTHER" id="PTHR24082">
    <property type="entry name" value="NUCLEAR HORMONE RECEPTOR"/>
    <property type="match status" value="1"/>
</dbReference>
<reference evidence="8" key="1">
    <citation type="submission" date="2024-06" db="EMBL/GenBank/DDBJ databases">
        <authorList>
            <person name="Liu X."/>
            <person name="Lenzi L."/>
            <person name="Haldenby T S."/>
            <person name="Uol C."/>
        </authorList>
    </citation>
    <scope>NUCLEOTIDE SEQUENCE</scope>
</reference>
<gene>
    <name evidence="8" type="ORF">CDAUBV1_LOCUS12709</name>
</gene>
<accession>A0AAV2TP80</accession>
<keyword evidence="2" id="KW-0863">Zinc-finger</keyword>
<organism evidence="8 9">
    <name type="scientific">Calicophoron daubneyi</name>
    <name type="common">Rumen fluke</name>
    <name type="synonym">Paramphistomum daubneyi</name>
    <dbReference type="NCBI Taxonomy" id="300641"/>
    <lineage>
        <taxon>Eukaryota</taxon>
        <taxon>Metazoa</taxon>
        <taxon>Spiralia</taxon>
        <taxon>Lophotrochozoa</taxon>
        <taxon>Platyhelminthes</taxon>
        <taxon>Trematoda</taxon>
        <taxon>Digenea</taxon>
        <taxon>Plagiorchiida</taxon>
        <taxon>Pronocephalata</taxon>
        <taxon>Paramphistomoidea</taxon>
        <taxon>Paramphistomidae</taxon>
        <taxon>Calicophoron</taxon>
    </lineage>
</organism>
<protein>
    <recommendedName>
        <fullName evidence="10">NR LBD domain-containing protein</fullName>
    </recommendedName>
</protein>
<name>A0AAV2TP80_CALDB</name>
<evidence type="ECO:0000256" key="2">
    <source>
        <dbReference type="ARBA" id="ARBA00022771"/>
    </source>
</evidence>
<dbReference type="Proteomes" id="UP001497525">
    <property type="component" value="Unassembled WGS sequence"/>
</dbReference>
<evidence type="ECO:0000256" key="1">
    <source>
        <dbReference type="ARBA" id="ARBA00022723"/>
    </source>
</evidence>
<keyword evidence="3" id="KW-0862">Zinc</keyword>
<keyword evidence="1" id="KW-0479">Metal-binding</keyword>
<evidence type="ECO:0000313" key="8">
    <source>
        <dbReference type="EMBL" id="CAL5138089.1"/>
    </source>
</evidence>
<evidence type="ECO:0000256" key="3">
    <source>
        <dbReference type="ARBA" id="ARBA00022833"/>
    </source>
</evidence>
<dbReference type="InterPro" id="IPR035500">
    <property type="entry name" value="NHR-like_dom_sf"/>
</dbReference>
<dbReference type="GO" id="GO:0004879">
    <property type="term" value="F:nuclear receptor activity"/>
    <property type="evidence" value="ECO:0007669"/>
    <property type="project" value="TreeGrafter"/>
</dbReference>
<dbReference type="AlphaFoldDB" id="A0AAV2TP80"/>
<keyword evidence="5" id="KW-0238">DNA-binding</keyword>
<comment type="caution">
    <text evidence="8">The sequence shown here is derived from an EMBL/GenBank/DDBJ whole genome shotgun (WGS) entry which is preliminary data.</text>
</comment>
<keyword evidence="7" id="KW-0675">Receptor</keyword>
<evidence type="ECO:0000256" key="6">
    <source>
        <dbReference type="ARBA" id="ARBA00023163"/>
    </source>
</evidence>
<evidence type="ECO:0000256" key="4">
    <source>
        <dbReference type="ARBA" id="ARBA00023015"/>
    </source>
</evidence>
<dbReference type="GO" id="GO:0045944">
    <property type="term" value="P:positive regulation of transcription by RNA polymerase II"/>
    <property type="evidence" value="ECO:0007669"/>
    <property type="project" value="TreeGrafter"/>
</dbReference>
<sequence length="134" mass="15369">MDKFYDEHTKYCRDFNALVAHDPNLVALMQVLLLFTPDRPSLDARQTVANVHDRYYLLLKHYLEAKAGFAKGRSLLAGILTNLDQLQALTMNYSELLMQLDPNKVDPLLMEIFNLTPPPSKSLKQPTMIHRNAQ</sequence>
<keyword evidence="4" id="KW-0805">Transcription regulation</keyword>
<dbReference type="SUPFAM" id="SSF48508">
    <property type="entry name" value="Nuclear receptor ligand-binding domain"/>
    <property type="match status" value="1"/>
</dbReference>
<dbReference type="EMBL" id="CAXLJL010000478">
    <property type="protein sequence ID" value="CAL5138089.1"/>
    <property type="molecule type" value="Genomic_DNA"/>
</dbReference>
<dbReference type="GO" id="GO:0030154">
    <property type="term" value="P:cell differentiation"/>
    <property type="evidence" value="ECO:0007669"/>
    <property type="project" value="TreeGrafter"/>
</dbReference>
<dbReference type="GO" id="GO:0008270">
    <property type="term" value="F:zinc ion binding"/>
    <property type="evidence" value="ECO:0007669"/>
    <property type="project" value="UniProtKB-KW"/>
</dbReference>
<keyword evidence="6" id="KW-0804">Transcription</keyword>
<dbReference type="GO" id="GO:0000122">
    <property type="term" value="P:negative regulation of transcription by RNA polymerase II"/>
    <property type="evidence" value="ECO:0007669"/>
    <property type="project" value="TreeGrafter"/>
</dbReference>
<evidence type="ECO:0000313" key="9">
    <source>
        <dbReference type="Proteomes" id="UP001497525"/>
    </source>
</evidence>
<dbReference type="Gene3D" id="1.10.565.10">
    <property type="entry name" value="Retinoid X Receptor"/>
    <property type="match status" value="1"/>
</dbReference>
<proteinExistence type="predicted"/>
<evidence type="ECO:0000256" key="7">
    <source>
        <dbReference type="ARBA" id="ARBA00023170"/>
    </source>
</evidence>
<dbReference type="PANTHER" id="PTHR24082:SF283">
    <property type="entry name" value="NUCLEAR HORMONE RECEPTOR HR96"/>
    <property type="match status" value="1"/>
</dbReference>
<dbReference type="InterPro" id="IPR050234">
    <property type="entry name" value="Nuclear_hormone_rcpt_NR1"/>
</dbReference>
<dbReference type="GO" id="GO:0000978">
    <property type="term" value="F:RNA polymerase II cis-regulatory region sequence-specific DNA binding"/>
    <property type="evidence" value="ECO:0007669"/>
    <property type="project" value="TreeGrafter"/>
</dbReference>
<evidence type="ECO:0008006" key="10">
    <source>
        <dbReference type="Google" id="ProtNLM"/>
    </source>
</evidence>
<evidence type="ECO:0000256" key="5">
    <source>
        <dbReference type="ARBA" id="ARBA00023125"/>
    </source>
</evidence>